<dbReference type="Proteomes" id="UP000465112">
    <property type="component" value="Chromosome 12"/>
</dbReference>
<evidence type="ECO:0000256" key="1">
    <source>
        <dbReference type="SAM" id="MobiDB-lite"/>
    </source>
</evidence>
<evidence type="ECO:0000313" key="2">
    <source>
        <dbReference type="EMBL" id="KAF1382931.1"/>
    </source>
</evidence>
<protein>
    <submittedName>
        <fullName evidence="2">Uncharacterized protein</fullName>
    </submittedName>
</protein>
<evidence type="ECO:0000313" key="3">
    <source>
        <dbReference type="Proteomes" id="UP000465112"/>
    </source>
</evidence>
<feature type="region of interest" description="Disordered" evidence="1">
    <location>
        <begin position="48"/>
        <end position="96"/>
    </location>
</feature>
<dbReference type="EMBL" id="VHII01000012">
    <property type="protein sequence ID" value="KAF1382931.1"/>
    <property type="molecule type" value="Genomic_DNA"/>
</dbReference>
<sequence>MDYRWRGTCGGEGPRTGLEVRLDERTIEICEAGADALWAYRRIRRSETCDRPQNGNGEDGQRGIVPRHPHYGARGTERPDRDTDEEAEISKRLQCG</sequence>
<keyword evidence="3" id="KW-1185">Reference proteome</keyword>
<name>A0A6A5E3E4_PERFL</name>
<reference evidence="2 3" key="1">
    <citation type="submission" date="2019-06" db="EMBL/GenBank/DDBJ databases">
        <title>A chromosome-scale genome assembly of the European perch, Perca fluviatilis.</title>
        <authorList>
            <person name="Roques C."/>
            <person name="Zahm M."/>
            <person name="Cabau C."/>
            <person name="Klopp C."/>
            <person name="Bouchez O."/>
            <person name="Donnadieu C."/>
            <person name="Kuhl H."/>
            <person name="Gislard M."/>
            <person name="Guendouz S."/>
            <person name="Journot L."/>
            <person name="Haffray P."/>
            <person name="Bestin A."/>
            <person name="Morvezen R."/>
            <person name="Feron R."/>
            <person name="Wen M."/>
            <person name="Jouanno E."/>
            <person name="Herpin A."/>
            <person name="Schartl M."/>
            <person name="Postlethwait J."/>
            <person name="Schaerlinger B."/>
            <person name="Chardard D."/>
            <person name="Lecocq T."/>
            <person name="Poncet C."/>
            <person name="Jaffrelo L."/>
            <person name="Lampietro C."/>
            <person name="Guiguen Y."/>
        </authorList>
    </citation>
    <scope>NUCLEOTIDE SEQUENCE [LARGE SCALE GENOMIC DNA]</scope>
    <source>
        <tissue evidence="2">Blood</tissue>
    </source>
</reference>
<comment type="caution">
    <text evidence="2">The sequence shown here is derived from an EMBL/GenBank/DDBJ whole genome shotgun (WGS) entry which is preliminary data.</text>
</comment>
<gene>
    <name evidence="2" type="ORF">PFLUV_G00148950</name>
</gene>
<dbReference type="AlphaFoldDB" id="A0A6A5E3E4"/>
<proteinExistence type="predicted"/>
<accession>A0A6A5E3E4</accession>
<organism evidence="2 3">
    <name type="scientific">Perca fluviatilis</name>
    <name type="common">European perch</name>
    <dbReference type="NCBI Taxonomy" id="8168"/>
    <lineage>
        <taxon>Eukaryota</taxon>
        <taxon>Metazoa</taxon>
        <taxon>Chordata</taxon>
        <taxon>Craniata</taxon>
        <taxon>Vertebrata</taxon>
        <taxon>Euteleostomi</taxon>
        <taxon>Actinopterygii</taxon>
        <taxon>Neopterygii</taxon>
        <taxon>Teleostei</taxon>
        <taxon>Neoteleostei</taxon>
        <taxon>Acanthomorphata</taxon>
        <taxon>Eupercaria</taxon>
        <taxon>Perciformes</taxon>
        <taxon>Percoidei</taxon>
        <taxon>Percidae</taxon>
        <taxon>Percinae</taxon>
        <taxon>Perca</taxon>
    </lineage>
</organism>